<feature type="compositionally biased region" description="Basic and acidic residues" evidence="1">
    <location>
        <begin position="21"/>
        <end position="35"/>
    </location>
</feature>
<evidence type="ECO:0000256" key="1">
    <source>
        <dbReference type="SAM" id="MobiDB-lite"/>
    </source>
</evidence>
<evidence type="ECO:0000313" key="2">
    <source>
        <dbReference type="EMBL" id="MPC33235.1"/>
    </source>
</evidence>
<dbReference type="Proteomes" id="UP000324222">
    <property type="component" value="Unassembled WGS sequence"/>
</dbReference>
<organism evidence="2 3">
    <name type="scientific">Portunus trituberculatus</name>
    <name type="common">Swimming crab</name>
    <name type="synonym">Neptunus trituberculatus</name>
    <dbReference type="NCBI Taxonomy" id="210409"/>
    <lineage>
        <taxon>Eukaryota</taxon>
        <taxon>Metazoa</taxon>
        <taxon>Ecdysozoa</taxon>
        <taxon>Arthropoda</taxon>
        <taxon>Crustacea</taxon>
        <taxon>Multicrustacea</taxon>
        <taxon>Malacostraca</taxon>
        <taxon>Eumalacostraca</taxon>
        <taxon>Eucarida</taxon>
        <taxon>Decapoda</taxon>
        <taxon>Pleocyemata</taxon>
        <taxon>Brachyura</taxon>
        <taxon>Eubrachyura</taxon>
        <taxon>Portunoidea</taxon>
        <taxon>Portunidae</taxon>
        <taxon>Portuninae</taxon>
        <taxon>Portunus</taxon>
    </lineage>
</organism>
<evidence type="ECO:0000313" key="3">
    <source>
        <dbReference type="Proteomes" id="UP000324222"/>
    </source>
</evidence>
<dbReference type="EMBL" id="VSRR010002788">
    <property type="protein sequence ID" value="MPC33235.1"/>
    <property type="molecule type" value="Genomic_DNA"/>
</dbReference>
<feature type="compositionally biased region" description="Low complexity" evidence="1">
    <location>
        <begin position="1"/>
        <end position="13"/>
    </location>
</feature>
<name>A0A5B7EIJ3_PORTR</name>
<gene>
    <name evidence="2" type="ORF">E2C01_026578</name>
</gene>
<keyword evidence="3" id="KW-1185">Reference proteome</keyword>
<reference evidence="2 3" key="1">
    <citation type="submission" date="2019-05" db="EMBL/GenBank/DDBJ databases">
        <title>Another draft genome of Portunus trituberculatus and its Hox gene families provides insights of decapod evolution.</title>
        <authorList>
            <person name="Jeong J.-H."/>
            <person name="Song I."/>
            <person name="Kim S."/>
            <person name="Choi T."/>
            <person name="Kim D."/>
            <person name="Ryu S."/>
            <person name="Kim W."/>
        </authorList>
    </citation>
    <scope>NUCLEOTIDE SEQUENCE [LARGE SCALE GENOMIC DNA]</scope>
    <source>
        <tissue evidence="2">Muscle</tissue>
    </source>
</reference>
<proteinExistence type="predicted"/>
<comment type="caution">
    <text evidence="2">The sequence shown here is derived from an EMBL/GenBank/DDBJ whole genome shotgun (WGS) entry which is preliminary data.</text>
</comment>
<feature type="region of interest" description="Disordered" evidence="1">
    <location>
        <begin position="1"/>
        <end position="68"/>
    </location>
</feature>
<accession>A0A5B7EIJ3</accession>
<protein>
    <submittedName>
        <fullName evidence="2">Uncharacterized protein</fullName>
    </submittedName>
</protein>
<sequence length="68" mass="7142">MAWGGRAGSLAGWLAGGTGGEEGRREGKDWEEADKQVNSTGQQPLAADQRKESARRGSSGGAHDFRTP</sequence>
<dbReference type="AlphaFoldDB" id="A0A5B7EIJ3"/>